<proteinExistence type="predicted"/>
<sequence>MRLRTNTKRKSKKASKTRESPKEAEVQIQRTNILMSEKGKLNTELYHMQCAARNFEGESMDLASRLQYLQQFTGELERTLFAVSTQQKNMDRVSRTACPIPWQPSFPDGGVEAGYEALDANQQLQQAMEERAQLEAHLGQVMESLKQLQMEKDQHAENLKGESTLCWQRMREMSEELNPHPWSPQ</sequence>
<dbReference type="GO" id="GO:0000137">
    <property type="term" value="C:Golgi cis cisterna"/>
    <property type="evidence" value="ECO:0007669"/>
    <property type="project" value="TreeGrafter"/>
</dbReference>
<feature type="coiled-coil region" evidence="1">
    <location>
        <begin position="117"/>
        <end position="158"/>
    </location>
</feature>
<dbReference type="Proteomes" id="UP000233100">
    <property type="component" value="Chromosome 7"/>
</dbReference>
<dbReference type="GO" id="GO:0032580">
    <property type="term" value="C:Golgi cisterna membrane"/>
    <property type="evidence" value="ECO:0007669"/>
    <property type="project" value="TreeGrafter"/>
</dbReference>
<reference evidence="3" key="3">
    <citation type="submission" date="2025-09" db="UniProtKB">
        <authorList>
            <consortium name="Ensembl"/>
        </authorList>
    </citation>
    <scope>IDENTIFICATION</scope>
</reference>
<protein>
    <recommendedName>
        <fullName evidence="5">Golgin subfamily A conserved domain-containing protein</fullName>
    </recommendedName>
</protein>
<organism evidence="3 4">
    <name type="scientific">Macaca fascicularis</name>
    <name type="common">Crab-eating macaque</name>
    <name type="synonym">Cynomolgus monkey</name>
    <dbReference type="NCBI Taxonomy" id="9541"/>
    <lineage>
        <taxon>Eukaryota</taxon>
        <taxon>Metazoa</taxon>
        <taxon>Chordata</taxon>
        <taxon>Craniata</taxon>
        <taxon>Vertebrata</taxon>
        <taxon>Euteleostomi</taxon>
        <taxon>Mammalia</taxon>
        <taxon>Eutheria</taxon>
        <taxon>Euarchontoglires</taxon>
        <taxon>Primates</taxon>
        <taxon>Haplorrhini</taxon>
        <taxon>Catarrhini</taxon>
        <taxon>Cercopithecidae</taxon>
        <taxon>Cercopithecinae</taxon>
        <taxon>Macaca</taxon>
    </lineage>
</organism>
<reference evidence="3 4" key="1">
    <citation type="submission" date="2013-03" db="EMBL/GenBank/DDBJ databases">
        <authorList>
            <person name="Warren W."/>
            <person name="Wilson R.K."/>
        </authorList>
    </citation>
    <scope>NUCLEOTIDE SEQUENCE</scope>
</reference>
<dbReference type="GeneTree" id="ENSGT00530000062932"/>
<feature type="region of interest" description="Disordered" evidence="2">
    <location>
        <begin position="1"/>
        <end position="25"/>
    </location>
</feature>
<dbReference type="Ensembl" id="ENSMFAT00000086070.1">
    <property type="protein sequence ID" value="ENSMFAP00000050329.1"/>
    <property type="gene ID" value="ENSMFAG00000057223.1"/>
</dbReference>
<dbReference type="AlphaFoldDB" id="A0A7N9CFK8"/>
<dbReference type="PANTHER" id="PTHR10881">
    <property type="entry name" value="GOLGIN SUBFAMILY A MEMBER-RELATED"/>
    <property type="match status" value="1"/>
</dbReference>
<evidence type="ECO:0000313" key="3">
    <source>
        <dbReference type="Ensembl" id="ENSMFAP00000050329.1"/>
    </source>
</evidence>
<feature type="compositionally biased region" description="Basic and acidic residues" evidence="2">
    <location>
        <begin position="16"/>
        <end position="25"/>
    </location>
</feature>
<reference evidence="3" key="2">
    <citation type="submission" date="2025-08" db="UniProtKB">
        <authorList>
            <consortium name="Ensembl"/>
        </authorList>
    </citation>
    <scope>IDENTIFICATION</scope>
</reference>
<evidence type="ECO:0000256" key="1">
    <source>
        <dbReference type="SAM" id="Coils"/>
    </source>
</evidence>
<accession>A0A7N9CFK8</accession>
<dbReference type="PANTHER" id="PTHR10881:SF46">
    <property type="entry name" value="GOLGIN SUBFAMILY A MEMBER 2"/>
    <property type="match status" value="1"/>
</dbReference>
<evidence type="ECO:0008006" key="5">
    <source>
        <dbReference type="Google" id="ProtNLM"/>
    </source>
</evidence>
<dbReference type="GO" id="GO:0005801">
    <property type="term" value="C:cis-Golgi network"/>
    <property type="evidence" value="ECO:0007669"/>
    <property type="project" value="TreeGrafter"/>
</dbReference>
<feature type="compositionally biased region" description="Basic residues" evidence="2">
    <location>
        <begin position="1"/>
        <end position="15"/>
    </location>
</feature>
<evidence type="ECO:0000256" key="2">
    <source>
        <dbReference type="SAM" id="MobiDB-lite"/>
    </source>
</evidence>
<dbReference type="GO" id="GO:0007030">
    <property type="term" value="P:Golgi organization"/>
    <property type="evidence" value="ECO:0007669"/>
    <property type="project" value="TreeGrafter"/>
</dbReference>
<keyword evidence="1" id="KW-0175">Coiled coil</keyword>
<dbReference type="InterPro" id="IPR024858">
    <property type="entry name" value="GOLGA"/>
</dbReference>
<keyword evidence="4" id="KW-1185">Reference proteome</keyword>
<name>A0A7N9CFK8_MACFA</name>
<evidence type="ECO:0000313" key="4">
    <source>
        <dbReference type="Proteomes" id="UP000233100"/>
    </source>
</evidence>